<dbReference type="Proteomes" id="UP000555407">
    <property type="component" value="Unassembled WGS sequence"/>
</dbReference>
<evidence type="ECO:0000313" key="3">
    <source>
        <dbReference type="EMBL" id="NIK61358.1"/>
    </source>
</evidence>
<dbReference type="Pfam" id="PF00723">
    <property type="entry name" value="Glyco_hydro_15"/>
    <property type="match status" value="1"/>
</dbReference>
<dbReference type="Gene3D" id="1.50.10.10">
    <property type="match status" value="1"/>
</dbReference>
<protein>
    <submittedName>
        <fullName evidence="3">GH15 family glucan-1,4-alpha-glucosidase</fullName>
    </submittedName>
</protein>
<sequence>MARHIEDYALIGDLRTAGLVGVDGAIDWLLLPRFDSPAVFAALLGHADHGRWSLAPVEPSHSGKRQYRPETLILETDWTTADGAVRVTDFMVPGSSTPVVVRIVDGLVGSVTMRTQFVPRMTYGRDVPLWRRSVDGRLIAASGEDELWLDGDVALRAADGSSTADFVIGAGERITFTLTYAATDVASRVVPDVALADTEAFWTEWVGRSTYAGPWVEEVNQSLIVLKALTYAPTGSIVAAATTSLPEQIGGSRNWDYRYAWLRDATFTLYAFIGAGFLEEAEAWRDWLVRSVIDSPSDPQIMYAIDGAEHVPEQTLDWLPGYEGSSPVRVGNAAAIQHQNDVWGEVLDILLAVREAGIPATAEQEKIEHALLDQIERHWQEPDHGLWEVRGPCRHFVHSKVLAWVGVDRAIRIRSLAHQGTDESRELERLEAMRRTIALEICDRGYHSGRQAYTQSYGSPKLDAAVLLMPRYGFTSWDDPHMVATVNTIQRCLTDQGLVQRYLVSDDGNNVDGVPGGEGTFLAASFWLVDALHGIGRTDEAVEMFERLLSLRNDVGLLSEEYDPTTGRHLGNTPQAFSHASVVTTALTLSAAADSGRGSSAAPAEPFTDVA</sequence>
<feature type="domain" description="Trehalase-like N-terminal" evidence="2">
    <location>
        <begin position="2"/>
        <end position="127"/>
    </location>
</feature>
<reference evidence="3 4" key="1">
    <citation type="submission" date="2020-03" db="EMBL/GenBank/DDBJ databases">
        <title>Sequencing the genomes of 1000 actinobacteria strains.</title>
        <authorList>
            <person name="Klenk H.-P."/>
        </authorList>
    </citation>
    <scope>NUCLEOTIDE SEQUENCE [LARGE SCALE GENOMIC DNA]</scope>
    <source>
        <strain evidence="3 4">DSM 45490</strain>
    </source>
</reference>
<keyword evidence="4" id="KW-1185">Reference proteome</keyword>
<dbReference type="AlphaFoldDB" id="A0A7X5VJQ1"/>
<organism evidence="3 4">
    <name type="scientific">Kribbella shirazensis</name>
    <dbReference type="NCBI Taxonomy" id="1105143"/>
    <lineage>
        <taxon>Bacteria</taxon>
        <taxon>Bacillati</taxon>
        <taxon>Actinomycetota</taxon>
        <taxon>Actinomycetes</taxon>
        <taxon>Propionibacteriales</taxon>
        <taxon>Kribbellaceae</taxon>
        <taxon>Kribbella</taxon>
    </lineage>
</organism>
<accession>A0A7X5VJQ1</accession>
<dbReference type="PANTHER" id="PTHR31616">
    <property type="entry name" value="TREHALASE"/>
    <property type="match status" value="1"/>
</dbReference>
<name>A0A7X5VJQ1_9ACTN</name>
<evidence type="ECO:0000259" key="2">
    <source>
        <dbReference type="Pfam" id="PF19291"/>
    </source>
</evidence>
<dbReference type="InterPro" id="IPR011613">
    <property type="entry name" value="GH15-like"/>
</dbReference>
<dbReference type="PANTHER" id="PTHR31616:SF0">
    <property type="entry name" value="GLUCAN 1,4-ALPHA-GLUCOSIDASE"/>
    <property type="match status" value="1"/>
</dbReference>
<gene>
    <name evidence="3" type="ORF">BJY22_007075</name>
</gene>
<evidence type="ECO:0000313" key="4">
    <source>
        <dbReference type="Proteomes" id="UP000555407"/>
    </source>
</evidence>
<comment type="caution">
    <text evidence="3">The sequence shown here is derived from an EMBL/GenBank/DDBJ whole genome shotgun (WGS) entry which is preliminary data.</text>
</comment>
<dbReference type="Pfam" id="PF19291">
    <property type="entry name" value="TREH_N"/>
    <property type="match status" value="1"/>
</dbReference>
<dbReference type="RefSeq" id="WP_167215816.1">
    <property type="nucleotide sequence ID" value="NZ_JAASRO010000001.1"/>
</dbReference>
<dbReference type="GO" id="GO:0004553">
    <property type="term" value="F:hydrolase activity, hydrolyzing O-glycosyl compounds"/>
    <property type="evidence" value="ECO:0007669"/>
    <property type="project" value="TreeGrafter"/>
</dbReference>
<dbReference type="InterPro" id="IPR045582">
    <property type="entry name" value="Trehalase-like_N"/>
</dbReference>
<evidence type="ECO:0000259" key="1">
    <source>
        <dbReference type="Pfam" id="PF00723"/>
    </source>
</evidence>
<proteinExistence type="predicted"/>
<dbReference type="SUPFAM" id="SSF48208">
    <property type="entry name" value="Six-hairpin glycosidases"/>
    <property type="match status" value="1"/>
</dbReference>
<dbReference type="InterPro" id="IPR008928">
    <property type="entry name" value="6-hairpin_glycosidase_sf"/>
</dbReference>
<dbReference type="EMBL" id="JAASRO010000001">
    <property type="protein sequence ID" value="NIK61358.1"/>
    <property type="molecule type" value="Genomic_DNA"/>
</dbReference>
<dbReference type="InterPro" id="IPR012341">
    <property type="entry name" value="6hp_glycosidase-like_sf"/>
</dbReference>
<feature type="domain" description="GH15-like" evidence="1">
    <location>
        <begin position="220"/>
        <end position="586"/>
    </location>
</feature>
<dbReference type="GO" id="GO:0005975">
    <property type="term" value="P:carbohydrate metabolic process"/>
    <property type="evidence" value="ECO:0007669"/>
    <property type="project" value="InterPro"/>
</dbReference>